<feature type="compositionally biased region" description="Low complexity" evidence="1">
    <location>
        <begin position="260"/>
        <end position="272"/>
    </location>
</feature>
<feature type="compositionally biased region" description="Polar residues" evidence="1">
    <location>
        <begin position="76"/>
        <end position="112"/>
    </location>
</feature>
<dbReference type="PANTHER" id="PTHR42111:SF1">
    <property type="entry name" value="YALI0D23727P"/>
    <property type="match status" value="1"/>
</dbReference>
<evidence type="ECO:0000256" key="1">
    <source>
        <dbReference type="SAM" id="MobiDB-lite"/>
    </source>
</evidence>
<evidence type="ECO:0000313" key="3">
    <source>
        <dbReference type="Proteomes" id="UP000054565"/>
    </source>
</evidence>
<feature type="compositionally biased region" description="Polar residues" evidence="1">
    <location>
        <begin position="303"/>
        <end position="319"/>
    </location>
</feature>
<sequence length="360" mass="37768">MAGTSAASQSSTVRPGPLLRNSGPSRGTGAKGEMQSKIAVTSDESVPETYKIRSLHQNNAPGSVRPPSPLIPLNLGRSSVSPHGTKNASMAPSSPGRQFPSSPRTHSPASSQIFERSVQEDIGPSQTSPAIPSHIMTENHIPPILDASSAALTDVRLDPDSVEIITHNFHQPASLAVSGHLDHALSASWCDEANSQRMADVDDSASNYGAPHDPTDVRRLSFVSFADVVHGELAETADHISVGDSTYVGGLSTFGARNRSPSPFHSPVSSSHGRGTSPPASVSPESRALEISPYRKGRGPGSPTFNSHSPTAGTFNTGDLNIETMRQALRRTESGDLGAFKSQPASAVGSGDGLYDRPFR</sequence>
<reference evidence="3" key="1">
    <citation type="journal article" date="2010" name="Genome Res.">
        <title>Population genomic sequencing of Coccidioides fungi reveals recent hybridization and transposon control.</title>
        <authorList>
            <person name="Neafsey D.E."/>
            <person name="Barker B.M."/>
            <person name="Sharpton T.J."/>
            <person name="Stajich J.E."/>
            <person name="Park D.J."/>
            <person name="Whiston E."/>
            <person name="Hung C.-Y."/>
            <person name="McMahan C."/>
            <person name="White J."/>
            <person name="Sykes S."/>
            <person name="Heiman D."/>
            <person name="Young S."/>
            <person name="Zeng Q."/>
            <person name="Abouelleil A."/>
            <person name="Aftuck L."/>
            <person name="Bessette D."/>
            <person name="Brown A."/>
            <person name="FitzGerald M."/>
            <person name="Lui A."/>
            <person name="Macdonald J.P."/>
            <person name="Priest M."/>
            <person name="Orbach M.J."/>
            <person name="Galgiani J.N."/>
            <person name="Kirkland T.N."/>
            <person name="Cole G.T."/>
            <person name="Birren B.W."/>
            <person name="Henn M.R."/>
            <person name="Taylor J.W."/>
            <person name="Rounsley S.D."/>
        </authorList>
    </citation>
    <scope>NUCLEOTIDE SEQUENCE [LARGE SCALE GENOMIC DNA]</scope>
    <source>
        <strain evidence="3">RMSCC 2394</strain>
    </source>
</reference>
<dbReference type="AlphaFoldDB" id="A0A0J7AXJ1"/>
<accession>A0A0J7AXJ1</accession>
<feature type="region of interest" description="Disordered" evidence="1">
    <location>
        <begin position="1"/>
        <end position="112"/>
    </location>
</feature>
<name>A0A0J7AXJ1_COCIT</name>
<feature type="region of interest" description="Disordered" evidence="1">
    <location>
        <begin position="254"/>
        <end position="360"/>
    </location>
</feature>
<dbReference type="EMBL" id="DS028093">
    <property type="protein sequence ID" value="KMP02117.1"/>
    <property type="molecule type" value="Genomic_DNA"/>
</dbReference>
<feature type="compositionally biased region" description="Polar residues" evidence="1">
    <location>
        <begin position="1"/>
        <end position="13"/>
    </location>
</feature>
<dbReference type="PANTHER" id="PTHR42111">
    <property type="entry name" value="YALI0D23727P"/>
    <property type="match status" value="1"/>
</dbReference>
<evidence type="ECO:0000313" key="2">
    <source>
        <dbReference type="EMBL" id="KMP02117.1"/>
    </source>
</evidence>
<dbReference type="Proteomes" id="UP000054565">
    <property type="component" value="Unassembled WGS sequence"/>
</dbReference>
<dbReference type="OrthoDB" id="5364312at2759"/>
<gene>
    <name evidence="2" type="ORF">CIRG_02256</name>
</gene>
<proteinExistence type="predicted"/>
<organism evidence="2 3">
    <name type="scientific">Coccidioides immitis RMSCC 2394</name>
    <dbReference type="NCBI Taxonomy" id="404692"/>
    <lineage>
        <taxon>Eukaryota</taxon>
        <taxon>Fungi</taxon>
        <taxon>Dikarya</taxon>
        <taxon>Ascomycota</taxon>
        <taxon>Pezizomycotina</taxon>
        <taxon>Eurotiomycetes</taxon>
        <taxon>Eurotiomycetidae</taxon>
        <taxon>Onygenales</taxon>
        <taxon>Onygenaceae</taxon>
        <taxon>Coccidioides</taxon>
    </lineage>
</organism>
<protein>
    <submittedName>
        <fullName evidence="2">Uncharacterized protein</fullName>
    </submittedName>
</protein>